<dbReference type="SUPFAM" id="SSF141562">
    <property type="entry name" value="At5g01610-like"/>
    <property type="match status" value="1"/>
</dbReference>
<dbReference type="InterPro" id="IPR007493">
    <property type="entry name" value="DUF538"/>
</dbReference>
<reference evidence="2" key="1">
    <citation type="submission" date="2010-04" db="EMBL/GenBank/DDBJ databases">
        <authorList>
            <person name="Reid K.E."/>
            <person name="Liao N."/>
            <person name="Chan S."/>
            <person name="Docking R."/>
            <person name="Taylor G."/>
            <person name="Moore R."/>
            <person name="Mayo M."/>
            <person name="Munro S."/>
            <person name="King J."/>
            <person name="Yanchuk A."/>
            <person name="Holt R."/>
            <person name="Jones S."/>
            <person name="Marra M."/>
            <person name="Ritland C.E."/>
            <person name="Ritland K."/>
            <person name="Bohlmann J."/>
        </authorList>
    </citation>
    <scope>NUCLEOTIDE SEQUENCE</scope>
    <source>
        <tissue evidence="2">Bud</tissue>
    </source>
</reference>
<evidence type="ECO:0000256" key="1">
    <source>
        <dbReference type="SAM" id="SignalP"/>
    </source>
</evidence>
<dbReference type="AlphaFoldDB" id="D5AE15"/>
<feature type="chain" id="PRO_5003068752" evidence="1">
    <location>
        <begin position="30"/>
        <end position="160"/>
    </location>
</feature>
<dbReference type="PANTHER" id="PTHR31676">
    <property type="entry name" value="T31J12.3 PROTEIN-RELATED"/>
    <property type="match status" value="1"/>
</dbReference>
<dbReference type="PANTHER" id="PTHR31676:SF76">
    <property type="entry name" value="OS05G0362300 PROTEIN"/>
    <property type="match status" value="1"/>
</dbReference>
<feature type="signal peptide" evidence="1">
    <location>
        <begin position="1"/>
        <end position="29"/>
    </location>
</feature>
<sequence>MAVTCSNSSLIAVVLILICSCCWIQHCESKKTAYEELEKHGFPVGLLPTSVKKYKLHDDGKFKVFLYSSCSFTVDSYHIYYERKFKGKIHTDIIKDLEGVTVKVQNYDLSIERVVRDGEYLNFYAGSYTASFPVTNFNESPECGCGFDCPENSTQLVQSA</sequence>
<evidence type="ECO:0000313" key="2">
    <source>
        <dbReference type="EMBL" id="ADE77784.1"/>
    </source>
</evidence>
<organism evidence="2">
    <name type="scientific">Picea sitchensis</name>
    <name type="common">Sitka spruce</name>
    <name type="synonym">Pinus sitchensis</name>
    <dbReference type="NCBI Taxonomy" id="3332"/>
    <lineage>
        <taxon>Eukaryota</taxon>
        <taxon>Viridiplantae</taxon>
        <taxon>Streptophyta</taxon>
        <taxon>Embryophyta</taxon>
        <taxon>Tracheophyta</taxon>
        <taxon>Spermatophyta</taxon>
        <taxon>Pinopsida</taxon>
        <taxon>Pinidae</taxon>
        <taxon>Conifers I</taxon>
        <taxon>Pinales</taxon>
        <taxon>Pinaceae</taxon>
        <taxon>Picea</taxon>
    </lineage>
</organism>
<name>D5AE15_PICSI</name>
<keyword evidence="1" id="KW-0732">Signal</keyword>
<dbReference type="Gene3D" id="2.30.240.10">
    <property type="entry name" value="At5g01610-like"/>
    <property type="match status" value="1"/>
</dbReference>
<dbReference type="InterPro" id="IPR036758">
    <property type="entry name" value="At5g01610-like"/>
</dbReference>
<proteinExistence type="evidence at transcript level"/>
<protein>
    <submittedName>
        <fullName evidence="2">Uncharacterized protein</fullName>
    </submittedName>
</protein>
<accession>D5AE15</accession>
<dbReference type="EMBL" id="BT124540">
    <property type="protein sequence ID" value="ADE77784.1"/>
    <property type="molecule type" value="mRNA"/>
</dbReference>
<dbReference type="Pfam" id="PF04398">
    <property type="entry name" value="DUF538"/>
    <property type="match status" value="1"/>
</dbReference>